<evidence type="ECO:0000313" key="2">
    <source>
        <dbReference type="EMBL" id="OGZ70610.1"/>
    </source>
</evidence>
<comment type="caution">
    <text evidence="2">The sequence shown here is derived from an EMBL/GenBank/DDBJ whole genome shotgun (WGS) entry which is preliminary data.</text>
</comment>
<gene>
    <name evidence="2" type="ORF">A2904_02035</name>
</gene>
<evidence type="ECO:0000256" key="1">
    <source>
        <dbReference type="SAM" id="Phobius"/>
    </source>
</evidence>
<reference evidence="2 3" key="1">
    <citation type="journal article" date="2016" name="Nat. Commun.">
        <title>Thousands of microbial genomes shed light on interconnected biogeochemical processes in an aquifer system.</title>
        <authorList>
            <person name="Anantharaman K."/>
            <person name="Brown C.T."/>
            <person name="Hug L.A."/>
            <person name="Sharon I."/>
            <person name="Castelle C.J."/>
            <person name="Probst A.J."/>
            <person name="Thomas B.C."/>
            <person name="Singh A."/>
            <person name="Wilkins M.J."/>
            <person name="Karaoz U."/>
            <person name="Brodie E.L."/>
            <person name="Williams K.H."/>
            <person name="Hubbard S.S."/>
            <person name="Banfield J.F."/>
        </authorList>
    </citation>
    <scope>NUCLEOTIDE SEQUENCE [LARGE SCALE GENOMIC DNA]</scope>
</reference>
<evidence type="ECO:0000313" key="3">
    <source>
        <dbReference type="Proteomes" id="UP000176308"/>
    </source>
</evidence>
<feature type="transmembrane region" description="Helical" evidence="1">
    <location>
        <begin position="64"/>
        <end position="82"/>
    </location>
</feature>
<keyword evidence="1" id="KW-1133">Transmembrane helix</keyword>
<proteinExistence type="predicted"/>
<name>A0A1G2I8A5_9BACT</name>
<dbReference type="Proteomes" id="UP000176308">
    <property type="component" value="Unassembled WGS sequence"/>
</dbReference>
<feature type="transmembrane region" description="Helical" evidence="1">
    <location>
        <begin position="23"/>
        <end position="43"/>
    </location>
</feature>
<accession>A0A1G2I8A5</accession>
<dbReference type="AlphaFoldDB" id="A0A1G2I8A5"/>
<organism evidence="2 3">
    <name type="scientific">Candidatus Staskawiczbacteria bacterium RIFCSPLOWO2_01_FULL_33_9</name>
    <dbReference type="NCBI Taxonomy" id="1802211"/>
    <lineage>
        <taxon>Bacteria</taxon>
        <taxon>Candidatus Staskawicziibacteriota</taxon>
    </lineage>
</organism>
<keyword evidence="1" id="KW-0812">Transmembrane</keyword>
<sequence length="125" mass="14691">MPENKKTNVKKVLPAIVLATSFYYSHLFALGIVIGYIVCKLFYIKFVETGKVDLIFIDCGKWKIHFHHWIMGVVFLAIVWIIDWFYLPSFFAGAVFGVMAHDIYDFNDWHKVILKKEDFEQLPIQ</sequence>
<protein>
    <submittedName>
        <fullName evidence="2">Uncharacterized protein</fullName>
    </submittedName>
</protein>
<keyword evidence="1" id="KW-0472">Membrane</keyword>
<dbReference type="EMBL" id="MHOX01000024">
    <property type="protein sequence ID" value="OGZ70610.1"/>
    <property type="molecule type" value="Genomic_DNA"/>
</dbReference>